<name>A0A484HAS6_9ZZZZ</name>
<dbReference type="NCBIfam" id="TIGR01085">
    <property type="entry name" value="murE"/>
    <property type="match status" value="1"/>
</dbReference>
<evidence type="ECO:0000259" key="4">
    <source>
        <dbReference type="Pfam" id="PF02875"/>
    </source>
</evidence>
<evidence type="ECO:0000313" key="6">
    <source>
        <dbReference type="EMBL" id="VBB68882.1"/>
    </source>
</evidence>
<dbReference type="SUPFAM" id="SSF63418">
    <property type="entry name" value="MurE/MurF N-terminal domain"/>
    <property type="match status" value="1"/>
</dbReference>
<evidence type="ECO:0000256" key="2">
    <source>
        <dbReference type="SAM" id="MobiDB-lite"/>
    </source>
</evidence>
<dbReference type="Pfam" id="PF08245">
    <property type="entry name" value="Mur_ligase_M"/>
    <property type="match status" value="1"/>
</dbReference>
<dbReference type="PANTHER" id="PTHR23135">
    <property type="entry name" value="MUR LIGASE FAMILY MEMBER"/>
    <property type="match status" value="1"/>
</dbReference>
<feature type="compositionally biased region" description="Gly residues" evidence="2">
    <location>
        <begin position="1"/>
        <end position="10"/>
    </location>
</feature>
<feature type="domain" description="Mur ligase C-terminal" evidence="4">
    <location>
        <begin position="345"/>
        <end position="469"/>
    </location>
</feature>
<dbReference type="Gene3D" id="3.40.1190.10">
    <property type="entry name" value="Mur-like, catalytic domain"/>
    <property type="match status" value="1"/>
</dbReference>
<dbReference type="Gene3D" id="3.40.1390.10">
    <property type="entry name" value="MurE/MurF, N-terminal domain"/>
    <property type="match status" value="1"/>
</dbReference>
<dbReference type="InterPro" id="IPR004101">
    <property type="entry name" value="Mur_ligase_C"/>
</dbReference>
<proteinExistence type="inferred from homology"/>
<keyword evidence="6" id="KW-0436">Ligase</keyword>
<dbReference type="InterPro" id="IPR035911">
    <property type="entry name" value="MurE/MurF_N"/>
</dbReference>
<dbReference type="InterPro" id="IPR036565">
    <property type="entry name" value="Mur-like_cat_sf"/>
</dbReference>
<organism evidence="6">
    <name type="scientific">invertebrate metagenome</name>
    <dbReference type="NCBI Taxonomy" id="1711999"/>
    <lineage>
        <taxon>unclassified sequences</taxon>
        <taxon>metagenomes</taxon>
        <taxon>organismal metagenomes</taxon>
    </lineage>
</organism>
<dbReference type="GO" id="GO:0051301">
    <property type="term" value="P:cell division"/>
    <property type="evidence" value="ECO:0007669"/>
    <property type="project" value="InterPro"/>
</dbReference>
<evidence type="ECO:0000259" key="5">
    <source>
        <dbReference type="Pfam" id="PF08245"/>
    </source>
</evidence>
<dbReference type="SUPFAM" id="SSF53244">
    <property type="entry name" value="MurD-like peptide ligases, peptide-binding domain"/>
    <property type="match status" value="1"/>
</dbReference>
<dbReference type="Pfam" id="PF01225">
    <property type="entry name" value="Mur_ligase"/>
    <property type="match status" value="1"/>
</dbReference>
<feature type="domain" description="Mur ligase N-terminal catalytic" evidence="3">
    <location>
        <begin position="36"/>
        <end position="110"/>
    </location>
</feature>
<dbReference type="EC" id="6.3.2.13" evidence="6"/>
<accession>A0A484HAS6</accession>
<dbReference type="InterPro" id="IPR000713">
    <property type="entry name" value="Mur_ligase_N"/>
</dbReference>
<evidence type="ECO:0000259" key="3">
    <source>
        <dbReference type="Pfam" id="PF01225"/>
    </source>
</evidence>
<sequence>MIAGENGGHGHAPSLQKTSDYLGKNSDVMEEIQKDIKGLTADSRQVHPGYLFAALQGSVRDGRAYIDEAVARGAKAVLAVTGTKLTARGVSLIEDDNPRRLFAQIAATFYGLQPRVTVAVTGTNGKTSVASFVRQIWTHLGFTAGSLGTLGMVAPGLTVPSALTTPDPAALHTLLANLADHGTAHVALEASSHGLDQFRLDGVHLAAAAFTNLTRDHLDYHGTMVAYMQAKLRLFTELLPLGAVAVLNADDPAFTVFRAAAVAHGAWVLSYGLKGDNLRLIAVMPTQSGQKLDLHVQGHRFKVHLPLVGFFQIMNALCALGLVIAVEGQIDAAIAALETLESVPGRLQWAARRRHGAPIYVDYAHTPAALETVLTALRPRGRGRLLVVFGCGGDRDRGKRPQMGAVAARLADVVIITDDNPRSETPAAIRAEISAVCPGAYDIGNRAVAIQTAVSALLPDDVLLVAGKGHEHGQIIGNSTVLLFNDVAVCQRAVAQADTSLADS</sequence>
<dbReference type="PANTHER" id="PTHR23135:SF4">
    <property type="entry name" value="UDP-N-ACETYLMURAMOYL-L-ALANYL-D-GLUTAMATE--2,6-DIAMINOPIMELATE LIGASE MURE HOMOLOG, CHLOROPLASTIC"/>
    <property type="match status" value="1"/>
</dbReference>
<reference evidence="6" key="1">
    <citation type="submission" date="2018-10" db="EMBL/GenBank/DDBJ databases">
        <authorList>
            <person name="Gruber-Vodicka H."/>
            <person name="Jaeckle O."/>
        </authorList>
    </citation>
    <scope>NUCLEOTIDE SEQUENCE</scope>
</reference>
<dbReference type="GO" id="GO:0008765">
    <property type="term" value="F:UDP-N-acetylmuramoylalanyl-D-glutamate-2,6-diaminopimelate ligase activity"/>
    <property type="evidence" value="ECO:0007669"/>
    <property type="project" value="UniProtKB-EC"/>
</dbReference>
<dbReference type="InterPro" id="IPR005761">
    <property type="entry name" value="UDP-N-AcMur-Glu-dNH2Pim_ligase"/>
</dbReference>
<feature type="domain" description="Mur ligase central" evidence="5">
    <location>
        <begin position="120"/>
        <end position="322"/>
    </location>
</feature>
<dbReference type="EMBL" id="LR026963">
    <property type="protein sequence ID" value="VBB68882.1"/>
    <property type="molecule type" value="Genomic_DNA"/>
</dbReference>
<dbReference type="GO" id="GO:0005737">
    <property type="term" value="C:cytoplasm"/>
    <property type="evidence" value="ECO:0007669"/>
    <property type="project" value="InterPro"/>
</dbReference>
<comment type="similarity">
    <text evidence="1">Belongs to the MurCDEF family. MurE subfamily.</text>
</comment>
<gene>
    <name evidence="6" type="ORF">RIEGSTA812A_PEG_355</name>
</gene>
<dbReference type="GO" id="GO:0008360">
    <property type="term" value="P:regulation of cell shape"/>
    <property type="evidence" value="ECO:0007669"/>
    <property type="project" value="InterPro"/>
</dbReference>
<dbReference type="AlphaFoldDB" id="A0A484HAS6"/>
<dbReference type="InterPro" id="IPR036615">
    <property type="entry name" value="Mur_ligase_C_dom_sf"/>
</dbReference>
<dbReference type="NCBIfam" id="NF001126">
    <property type="entry name" value="PRK00139.1-4"/>
    <property type="match status" value="1"/>
</dbReference>
<dbReference type="GO" id="GO:0005524">
    <property type="term" value="F:ATP binding"/>
    <property type="evidence" value="ECO:0007669"/>
    <property type="project" value="InterPro"/>
</dbReference>
<dbReference type="InterPro" id="IPR013221">
    <property type="entry name" value="Mur_ligase_cen"/>
</dbReference>
<dbReference type="SUPFAM" id="SSF53623">
    <property type="entry name" value="MurD-like peptide ligases, catalytic domain"/>
    <property type="match status" value="1"/>
</dbReference>
<dbReference type="HAMAP" id="MF_00208">
    <property type="entry name" value="MurE"/>
    <property type="match status" value="1"/>
</dbReference>
<protein>
    <submittedName>
        <fullName evidence="6">UDP-N-acetylmuramoylalanyl-D-glutamate--2,6-diaminopimelate ligase</fullName>
        <ecNumber evidence="6">6.3.2.13</ecNumber>
    </submittedName>
</protein>
<feature type="region of interest" description="Disordered" evidence="2">
    <location>
        <begin position="1"/>
        <end position="20"/>
    </location>
</feature>
<dbReference type="Gene3D" id="3.90.190.20">
    <property type="entry name" value="Mur ligase, C-terminal domain"/>
    <property type="match status" value="1"/>
</dbReference>
<dbReference type="NCBIfam" id="NF001124">
    <property type="entry name" value="PRK00139.1-2"/>
    <property type="match status" value="1"/>
</dbReference>
<evidence type="ECO:0000256" key="1">
    <source>
        <dbReference type="ARBA" id="ARBA00005898"/>
    </source>
</evidence>
<dbReference type="Pfam" id="PF02875">
    <property type="entry name" value="Mur_ligase_C"/>
    <property type="match status" value="1"/>
</dbReference>